<dbReference type="PANTHER" id="PTHR22893">
    <property type="entry name" value="NADH OXIDOREDUCTASE-RELATED"/>
    <property type="match status" value="1"/>
</dbReference>
<dbReference type="Proteomes" id="UP000307440">
    <property type="component" value="Unassembled WGS sequence"/>
</dbReference>
<evidence type="ECO:0000313" key="3">
    <source>
        <dbReference type="Proteomes" id="UP000307440"/>
    </source>
</evidence>
<evidence type="ECO:0000259" key="1">
    <source>
        <dbReference type="Pfam" id="PF00724"/>
    </source>
</evidence>
<proteinExistence type="predicted"/>
<dbReference type="GO" id="GO:0010181">
    <property type="term" value="F:FMN binding"/>
    <property type="evidence" value="ECO:0007669"/>
    <property type="project" value="InterPro"/>
</dbReference>
<evidence type="ECO:0000313" key="2">
    <source>
        <dbReference type="EMBL" id="TFK21234.1"/>
    </source>
</evidence>
<feature type="domain" description="NADH:flavin oxidoreductase/NADH oxidase N-terminal" evidence="1">
    <location>
        <begin position="6"/>
        <end position="349"/>
    </location>
</feature>
<dbReference type="SUPFAM" id="SSF51395">
    <property type="entry name" value="FMN-linked oxidoreductases"/>
    <property type="match status" value="1"/>
</dbReference>
<dbReference type="Gene3D" id="3.20.20.70">
    <property type="entry name" value="Aldolase class I"/>
    <property type="match status" value="1"/>
</dbReference>
<dbReference type="GO" id="GO:0016491">
    <property type="term" value="F:oxidoreductase activity"/>
    <property type="evidence" value="ECO:0007669"/>
    <property type="project" value="InterPro"/>
</dbReference>
<name>A0A5C3KLU6_COPMA</name>
<dbReference type="EMBL" id="ML210274">
    <property type="protein sequence ID" value="TFK21234.1"/>
    <property type="molecule type" value="Genomic_DNA"/>
</dbReference>
<dbReference type="Pfam" id="PF00724">
    <property type="entry name" value="Oxidored_FMN"/>
    <property type="match status" value="1"/>
</dbReference>
<gene>
    <name evidence="2" type="ORF">FA15DRAFT_688810</name>
</gene>
<sequence length="379" mass="41426">MSSVTSLFQPLKVGSITIQNRIQMSALTRNRAPNTVPTELMKDYYVQRARGGAGLIVTEGTLITRQGTEWEYVPGIWSPEQVSGWKKITDAVHTEGTYIYAQLWHLGRVSHPDAPQQKLAGTPVYAPSAIAARGGKFRFLPGEPGYTTPTEIEDPTAIIEQFRQAAENAKAAGFDGVELHGATGYLVTQFLDSGSNKRTDQWGGSVENRARFGLEVLKALKSVFGENVGIKVSPAGGYNDVGMTLEETLETFRYFISQADQLGLSYITLLRYVPHLDIEIDGKLRATQHDILGSYRSSIKNAKVFLTGAVGAEEGTKLVEEGKIDGAAIGLNHVTHPDVANRIRDGKPLDNVPNWQTMMMGPGDETKWHIGYTDYPAAA</sequence>
<dbReference type="InterPro" id="IPR013785">
    <property type="entry name" value="Aldolase_TIM"/>
</dbReference>
<dbReference type="AlphaFoldDB" id="A0A5C3KLU6"/>
<accession>A0A5C3KLU6</accession>
<dbReference type="InterPro" id="IPR045247">
    <property type="entry name" value="Oye-like"/>
</dbReference>
<protein>
    <submittedName>
        <fullName evidence="2">Flavo protein NADH-dependent oxidoreductase</fullName>
    </submittedName>
</protein>
<dbReference type="InterPro" id="IPR001155">
    <property type="entry name" value="OxRdtase_FMN_N"/>
</dbReference>
<dbReference type="STRING" id="230819.A0A5C3KLU6"/>
<organism evidence="2 3">
    <name type="scientific">Coprinopsis marcescibilis</name>
    <name type="common">Agaric fungus</name>
    <name type="synonym">Psathyrella marcescibilis</name>
    <dbReference type="NCBI Taxonomy" id="230819"/>
    <lineage>
        <taxon>Eukaryota</taxon>
        <taxon>Fungi</taxon>
        <taxon>Dikarya</taxon>
        <taxon>Basidiomycota</taxon>
        <taxon>Agaricomycotina</taxon>
        <taxon>Agaricomycetes</taxon>
        <taxon>Agaricomycetidae</taxon>
        <taxon>Agaricales</taxon>
        <taxon>Agaricineae</taxon>
        <taxon>Psathyrellaceae</taxon>
        <taxon>Coprinopsis</taxon>
    </lineage>
</organism>
<dbReference type="PANTHER" id="PTHR22893:SF91">
    <property type="entry name" value="NADPH DEHYDROGENASE 2-RELATED"/>
    <property type="match status" value="1"/>
</dbReference>
<dbReference type="CDD" id="cd02933">
    <property type="entry name" value="OYE_like_FMN"/>
    <property type="match status" value="1"/>
</dbReference>
<reference evidence="2 3" key="1">
    <citation type="journal article" date="2019" name="Nat. Ecol. Evol.">
        <title>Megaphylogeny resolves global patterns of mushroom evolution.</title>
        <authorList>
            <person name="Varga T."/>
            <person name="Krizsan K."/>
            <person name="Foldi C."/>
            <person name="Dima B."/>
            <person name="Sanchez-Garcia M."/>
            <person name="Sanchez-Ramirez S."/>
            <person name="Szollosi G.J."/>
            <person name="Szarkandi J.G."/>
            <person name="Papp V."/>
            <person name="Albert L."/>
            <person name="Andreopoulos W."/>
            <person name="Angelini C."/>
            <person name="Antonin V."/>
            <person name="Barry K.W."/>
            <person name="Bougher N.L."/>
            <person name="Buchanan P."/>
            <person name="Buyck B."/>
            <person name="Bense V."/>
            <person name="Catcheside P."/>
            <person name="Chovatia M."/>
            <person name="Cooper J."/>
            <person name="Damon W."/>
            <person name="Desjardin D."/>
            <person name="Finy P."/>
            <person name="Geml J."/>
            <person name="Haridas S."/>
            <person name="Hughes K."/>
            <person name="Justo A."/>
            <person name="Karasinski D."/>
            <person name="Kautmanova I."/>
            <person name="Kiss B."/>
            <person name="Kocsube S."/>
            <person name="Kotiranta H."/>
            <person name="LaButti K.M."/>
            <person name="Lechner B.E."/>
            <person name="Liimatainen K."/>
            <person name="Lipzen A."/>
            <person name="Lukacs Z."/>
            <person name="Mihaltcheva S."/>
            <person name="Morgado L.N."/>
            <person name="Niskanen T."/>
            <person name="Noordeloos M.E."/>
            <person name="Ohm R.A."/>
            <person name="Ortiz-Santana B."/>
            <person name="Ovrebo C."/>
            <person name="Racz N."/>
            <person name="Riley R."/>
            <person name="Savchenko A."/>
            <person name="Shiryaev A."/>
            <person name="Soop K."/>
            <person name="Spirin V."/>
            <person name="Szebenyi C."/>
            <person name="Tomsovsky M."/>
            <person name="Tulloss R.E."/>
            <person name="Uehling J."/>
            <person name="Grigoriev I.V."/>
            <person name="Vagvolgyi C."/>
            <person name="Papp T."/>
            <person name="Martin F.M."/>
            <person name="Miettinen O."/>
            <person name="Hibbett D.S."/>
            <person name="Nagy L.G."/>
        </authorList>
    </citation>
    <scope>NUCLEOTIDE SEQUENCE [LARGE SCALE GENOMIC DNA]</scope>
    <source>
        <strain evidence="2 3">CBS 121175</strain>
    </source>
</reference>
<dbReference type="OrthoDB" id="276546at2759"/>
<keyword evidence="3" id="KW-1185">Reference proteome</keyword>